<dbReference type="FunFam" id="3.40.1190.20:FF:000001">
    <property type="entry name" value="Phosphofructokinase"/>
    <property type="match status" value="1"/>
</dbReference>
<dbReference type="Pfam" id="PF00294">
    <property type="entry name" value="PfkB"/>
    <property type="match status" value="1"/>
</dbReference>
<evidence type="ECO:0000313" key="11">
    <source>
        <dbReference type="EMBL" id="SFH51072.1"/>
    </source>
</evidence>
<keyword evidence="5 9" id="KW-0418">Kinase</keyword>
<dbReference type="SUPFAM" id="SSF53613">
    <property type="entry name" value="Ribokinase-like"/>
    <property type="match status" value="1"/>
</dbReference>
<dbReference type="PIRSF" id="PIRSF000535">
    <property type="entry name" value="1PFK/6PFK/LacC"/>
    <property type="match status" value="1"/>
</dbReference>
<evidence type="ECO:0000256" key="2">
    <source>
        <dbReference type="ARBA" id="ARBA00022679"/>
    </source>
</evidence>
<dbReference type="InterPro" id="IPR002173">
    <property type="entry name" value="Carboh/pur_kinase_PfkB_CS"/>
</dbReference>
<dbReference type="InterPro" id="IPR017583">
    <property type="entry name" value="Tagatose/fructose_Pkinase"/>
</dbReference>
<keyword evidence="12" id="KW-1185">Reference proteome</keyword>
<accession>A0A1I3AM63</accession>
<evidence type="ECO:0000256" key="1">
    <source>
        <dbReference type="ARBA" id="ARBA00005380"/>
    </source>
</evidence>
<dbReference type="OrthoDB" id="9801219at2"/>
<dbReference type="InterPro" id="IPR022463">
    <property type="entry name" value="1-PFruKinase"/>
</dbReference>
<evidence type="ECO:0000256" key="9">
    <source>
        <dbReference type="RuleBase" id="RU369061"/>
    </source>
</evidence>
<evidence type="ECO:0000256" key="4">
    <source>
        <dbReference type="ARBA" id="ARBA00022741"/>
    </source>
</evidence>
<dbReference type="CDD" id="cd01164">
    <property type="entry name" value="FruK_PfkB_like"/>
    <property type="match status" value="1"/>
</dbReference>
<dbReference type="EMBL" id="FOQE01000001">
    <property type="protein sequence ID" value="SFH51072.1"/>
    <property type="molecule type" value="Genomic_DNA"/>
</dbReference>
<dbReference type="Proteomes" id="UP000198668">
    <property type="component" value="Unassembled WGS sequence"/>
</dbReference>
<reference evidence="11 12" key="1">
    <citation type="submission" date="2016-10" db="EMBL/GenBank/DDBJ databases">
        <authorList>
            <person name="de Groot N.N."/>
        </authorList>
    </citation>
    <scope>NUCLEOTIDE SEQUENCE [LARGE SCALE GENOMIC DNA]</scope>
    <source>
        <strain evidence="11 12">DSM 27630</strain>
    </source>
</reference>
<keyword evidence="2 8" id="KW-0808">Transferase</keyword>
<sequence length="305" mass="33254">MIYTVTLNPAIDYIIHSEKVELGELNRLDSDTKLPGGKGINVSRVLQQFQEPNTALGFIGGFPGKFIQDCLEKEQVLTHFIQVQEDTRINVKLKSISETEFNAQGPTIQAKEAEALLKQMDQLTDQDIVILSGNKQGSLPDDYYEKMILRIQQAGARFVIDTTGKEMIAALAYHPLLVKPNHHELAELFHTSFASMQDMIPYGKQLIQAGAQHAIISMGGDGALFFTDGAVYHATVPKGHVLNSVGAGDSMIAGFIAAFVQTQDPMTAFKTSVATGSATAFSQDLATKEKIEQLLPSVSVNKISE</sequence>
<keyword evidence="3 8" id="KW-0423">Lactose metabolism</keyword>
<dbReference type="InterPro" id="IPR029056">
    <property type="entry name" value="Ribokinase-like"/>
</dbReference>
<dbReference type="PROSITE" id="PS00584">
    <property type="entry name" value="PFKB_KINASES_2"/>
    <property type="match status" value="1"/>
</dbReference>
<dbReference type="NCBIfam" id="TIGR03828">
    <property type="entry name" value="pfkB"/>
    <property type="match status" value="1"/>
</dbReference>
<dbReference type="GO" id="GO:0044281">
    <property type="term" value="P:small molecule metabolic process"/>
    <property type="evidence" value="ECO:0007669"/>
    <property type="project" value="UniProtKB-ARBA"/>
</dbReference>
<dbReference type="GO" id="GO:0016052">
    <property type="term" value="P:carbohydrate catabolic process"/>
    <property type="evidence" value="ECO:0007669"/>
    <property type="project" value="UniProtKB-ARBA"/>
</dbReference>
<evidence type="ECO:0000256" key="5">
    <source>
        <dbReference type="ARBA" id="ARBA00022777"/>
    </source>
</evidence>
<protein>
    <recommendedName>
        <fullName evidence="8">Tagatose-6-phosphate kinase</fullName>
        <ecNumber evidence="8">2.7.1.144</ecNumber>
    </recommendedName>
</protein>
<comment type="function">
    <text evidence="9">Catalyzes the ATP-dependent phosphorylation of fructose-l-phosphate to fructose-l,6-bisphosphate.</text>
</comment>
<comment type="similarity">
    <text evidence="1">Belongs to the carbohydrate kinase pfkB family.</text>
</comment>
<dbReference type="GO" id="GO:0005988">
    <property type="term" value="P:lactose metabolic process"/>
    <property type="evidence" value="ECO:0007669"/>
    <property type="project" value="UniProtKB-KW"/>
</dbReference>
<dbReference type="PANTHER" id="PTHR46566">
    <property type="entry name" value="1-PHOSPHOFRUCTOKINASE-RELATED"/>
    <property type="match status" value="1"/>
</dbReference>
<evidence type="ECO:0000256" key="8">
    <source>
        <dbReference type="PIRNR" id="PIRNR000535"/>
    </source>
</evidence>
<dbReference type="GO" id="GO:0005829">
    <property type="term" value="C:cytosol"/>
    <property type="evidence" value="ECO:0007669"/>
    <property type="project" value="TreeGrafter"/>
</dbReference>
<keyword evidence="4 8" id="KW-0547">Nucleotide-binding</keyword>
<evidence type="ECO:0000256" key="3">
    <source>
        <dbReference type="ARBA" id="ARBA00022736"/>
    </source>
</evidence>
<comment type="catalytic activity">
    <reaction evidence="8">
        <text>D-tagatofuranose 6-phosphate + ATP = D-tagatofuranose 1,6-bisphosphate + ADP + H(+)</text>
        <dbReference type="Rhea" id="RHEA:12420"/>
        <dbReference type="ChEBI" id="CHEBI:15378"/>
        <dbReference type="ChEBI" id="CHEBI:30616"/>
        <dbReference type="ChEBI" id="CHEBI:58694"/>
        <dbReference type="ChEBI" id="CHEBI:58695"/>
        <dbReference type="ChEBI" id="CHEBI:456216"/>
        <dbReference type="EC" id="2.7.1.144"/>
    </reaction>
</comment>
<comment type="pathway">
    <text evidence="8">Carbohydrate metabolism; D-tagatose 6-phosphate degradation; D-glyceraldehyde 3-phosphate and glycerone phosphate from D-tagatose 6-phosphate: step 1/2.</text>
</comment>
<evidence type="ECO:0000256" key="6">
    <source>
        <dbReference type="ARBA" id="ARBA00022840"/>
    </source>
</evidence>
<proteinExistence type="inferred from homology"/>
<organism evidence="11 12">
    <name type="scientific">Pisciglobus halotolerans</name>
    <dbReference type="NCBI Taxonomy" id="745365"/>
    <lineage>
        <taxon>Bacteria</taxon>
        <taxon>Bacillati</taxon>
        <taxon>Bacillota</taxon>
        <taxon>Bacilli</taxon>
        <taxon>Lactobacillales</taxon>
        <taxon>Carnobacteriaceae</taxon>
    </lineage>
</organism>
<dbReference type="Gene3D" id="3.40.1190.20">
    <property type="match status" value="1"/>
</dbReference>
<dbReference type="PANTHER" id="PTHR46566:SF1">
    <property type="entry name" value="1-PHOSPHOFRUCTOKINASE"/>
    <property type="match status" value="1"/>
</dbReference>
<keyword evidence="6 8" id="KW-0067">ATP-binding</keyword>
<comment type="similarity">
    <text evidence="8">Belongs to the carbohydrate kinase PfkB family. LacC subfamily.</text>
</comment>
<evidence type="ECO:0000259" key="10">
    <source>
        <dbReference type="Pfam" id="PF00294"/>
    </source>
</evidence>
<dbReference type="UniPathway" id="UPA00704">
    <property type="reaction ID" value="UER00715"/>
</dbReference>
<evidence type="ECO:0000313" key="12">
    <source>
        <dbReference type="Proteomes" id="UP000198668"/>
    </source>
</evidence>
<name>A0A1I3AM63_9LACT</name>
<dbReference type="GO" id="GO:0008662">
    <property type="term" value="F:1-phosphofructokinase activity"/>
    <property type="evidence" value="ECO:0007669"/>
    <property type="project" value="UniProtKB-UniRule"/>
</dbReference>
<dbReference type="GO" id="GO:0005524">
    <property type="term" value="F:ATP binding"/>
    <property type="evidence" value="ECO:0007669"/>
    <property type="project" value="UniProtKB-UniRule"/>
</dbReference>
<dbReference type="InterPro" id="IPR011611">
    <property type="entry name" value="PfkB_dom"/>
</dbReference>
<dbReference type="GO" id="GO:2001059">
    <property type="term" value="P:D-tagatose 6-phosphate catabolic process"/>
    <property type="evidence" value="ECO:0007669"/>
    <property type="project" value="UniProtKB-UniPathway"/>
</dbReference>
<evidence type="ECO:0000256" key="7">
    <source>
        <dbReference type="ARBA" id="ARBA00047745"/>
    </source>
</evidence>
<feature type="domain" description="Carbohydrate kinase PfkB" evidence="10">
    <location>
        <begin position="11"/>
        <end position="285"/>
    </location>
</feature>
<dbReference type="NCBIfam" id="TIGR03168">
    <property type="entry name" value="1-PFK"/>
    <property type="match status" value="1"/>
</dbReference>
<dbReference type="RefSeq" id="WP_092090689.1">
    <property type="nucleotide sequence ID" value="NZ_FOQE01000001.1"/>
</dbReference>
<dbReference type="AlphaFoldDB" id="A0A1I3AM63"/>
<dbReference type="EC" id="2.7.1.144" evidence="8"/>
<comment type="catalytic activity">
    <reaction evidence="7 9">
        <text>beta-D-fructose 1-phosphate + ATP = beta-D-fructose 1,6-bisphosphate + ADP + H(+)</text>
        <dbReference type="Rhea" id="RHEA:14213"/>
        <dbReference type="ChEBI" id="CHEBI:15378"/>
        <dbReference type="ChEBI" id="CHEBI:30616"/>
        <dbReference type="ChEBI" id="CHEBI:32966"/>
        <dbReference type="ChEBI" id="CHEBI:138881"/>
        <dbReference type="ChEBI" id="CHEBI:456216"/>
        <dbReference type="EC" id="2.7.1.56"/>
    </reaction>
</comment>
<dbReference type="GO" id="GO:0009024">
    <property type="term" value="F:tagatose-6-phosphate kinase activity"/>
    <property type="evidence" value="ECO:0007669"/>
    <property type="project" value="UniProtKB-EC"/>
</dbReference>
<gene>
    <name evidence="11" type="ORF">SAMN04489868_10124</name>
</gene>